<keyword evidence="5" id="KW-0812">Transmembrane</keyword>
<keyword evidence="8 11" id="KW-0378">Hydrolase</keyword>
<sequence>MRQVLWRNKCTLVRRFDKMKTSSPLQITSEYEDKRNEKHAIAVMMIAVFSESVYAESALFIPDVSPDSVTTSLSVGVLNGKSRELVYDTDTGRKLSQLDWKIKNVATLQGDLSWEPYSFMTLDARGWTSLASGSGHMVDHDWMSSEQPGWTDRSIHPDTSANYANEYDLNVKGWLLQGDNYKAGVTAGYQETRFSWTARGGSYIYDNGRYIGNFPHGVRGIGYSQRFEMPYIGAGG</sequence>
<dbReference type="GO" id="GO:0006508">
    <property type="term" value="P:proteolysis"/>
    <property type="evidence" value="ECO:0007669"/>
    <property type="project" value="UniProtKB-KW"/>
</dbReference>
<evidence type="ECO:0000313" key="12">
    <source>
        <dbReference type="Proteomes" id="UP000282086"/>
    </source>
</evidence>
<evidence type="ECO:0000256" key="1">
    <source>
        <dbReference type="ARBA" id="ARBA00004571"/>
    </source>
</evidence>
<protein>
    <submittedName>
        <fullName evidence="11">Outer membrane protease</fullName>
        <ecNumber evidence="11">3.4.23.48</ecNumber>
        <ecNumber evidence="11">3.4.23.49</ecNumber>
    </submittedName>
</protein>
<evidence type="ECO:0000256" key="4">
    <source>
        <dbReference type="ARBA" id="ARBA00022670"/>
    </source>
</evidence>
<keyword evidence="4 11" id="KW-0645">Protease</keyword>
<dbReference type="InterPro" id="IPR000036">
    <property type="entry name" value="Peptidase_A26_omptin"/>
</dbReference>
<gene>
    <name evidence="11" type="primary">pla</name>
    <name evidence="11" type="ORF">NCTC129_05336</name>
</gene>
<dbReference type="EC" id="3.4.23.48" evidence="11"/>
<name>A0A447N6U9_SALET</name>
<dbReference type="EC" id="3.4.23.49" evidence="11"/>
<evidence type="ECO:0000256" key="10">
    <source>
        <dbReference type="ARBA" id="ARBA00023237"/>
    </source>
</evidence>
<dbReference type="EMBL" id="LR134140">
    <property type="protein sequence ID" value="VDZ99034.1"/>
    <property type="molecule type" value="Genomic_DNA"/>
</dbReference>
<evidence type="ECO:0000256" key="9">
    <source>
        <dbReference type="ARBA" id="ARBA00023136"/>
    </source>
</evidence>
<accession>A0A447N6U9</accession>
<dbReference type="PRINTS" id="PR00482">
    <property type="entry name" value="OMPTIN"/>
</dbReference>
<dbReference type="PROSITE" id="PS00835">
    <property type="entry name" value="OMPTIN_2"/>
    <property type="match status" value="1"/>
</dbReference>
<evidence type="ECO:0000256" key="8">
    <source>
        <dbReference type="ARBA" id="ARBA00022801"/>
    </source>
</evidence>
<evidence type="ECO:0000256" key="2">
    <source>
        <dbReference type="ARBA" id="ARBA00006923"/>
    </source>
</evidence>
<comment type="subcellular location">
    <subcellularLocation>
        <location evidence="1">Cell outer membrane</location>
        <topology evidence="1">Multi-pass membrane protein</topology>
    </subcellularLocation>
</comment>
<dbReference type="SUPFAM" id="SSF69917">
    <property type="entry name" value="OMPT-like"/>
    <property type="match status" value="1"/>
</dbReference>
<evidence type="ECO:0000256" key="7">
    <source>
        <dbReference type="ARBA" id="ARBA00022750"/>
    </source>
</evidence>
<keyword evidence="10" id="KW-0998">Cell outer membrane</keyword>
<keyword evidence="9" id="KW-0472">Membrane</keyword>
<evidence type="ECO:0000256" key="3">
    <source>
        <dbReference type="ARBA" id="ARBA00022452"/>
    </source>
</evidence>
<dbReference type="InterPro" id="IPR020080">
    <property type="entry name" value="OM_adhesin/peptidase_omptin"/>
</dbReference>
<proteinExistence type="inferred from homology"/>
<dbReference type="InterPro" id="IPR020079">
    <property type="entry name" value="Peptidase_A26_CS"/>
</dbReference>
<dbReference type="GO" id="GO:0009279">
    <property type="term" value="C:cell outer membrane"/>
    <property type="evidence" value="ECO:0007669"/>
    <property type="project" value="UniProtKB-SubCell"/>
</dbReference>
<evidence type="ECO:0000256" key="5">
    <source>
        <dbReference type="ARBA" id="ARBA00022692"/>
    </source>
</evidence>
<keyword evidence="6" id="KW-0732">Signal</keyword>
<dbReference type="InterPro" id="IPR053724">
    <property type="entry name" value="OMP_A26_sf"/>
</dbReference>
<dbReference type="Pfam" id="PF01278">
    <property type="entry name" value="Omptin"/>
    <property type="match status" value="1"/>
</dbReference>
<keyword evidence="3" id="KW-1134">Transmembrane beta strand</keyword>
<evidence type="ECO:0000313" key="11">
    <source>
        <dbReference type="EMBL" id="VDZ99034.1"/>
    </source>
</evidence>
<organism evidence="11 12">
    <name type="scientific">Salmonella enterica I</name>
    <dbReference type="NCBI Taxonomy" id="59201"/>
    <lineage>
        <taxon>Bacteria</taxon>
        <taxon>Pseudomonadati</taxon>
        <taxon>Pseudomonadota</taxon>
        <taxon>Gammaproteobacteria</taxon>
        <taxon>Enterobacterales</taxon>
        <taxon>Enterobacteriaceae</taxon>
        <taxon>Salmonella</taxon>
    </lineage>
</organism>
<dbReference type="AlphaFoldDB" id="A0A447N6U9"/>
<comment type="similarity">
    <text evidence="2">Belongs to the peptidase A26 family.</text>
</comment>
<dbReference type="GO" id="GO:0004190">
    <property type="term" value="F:aspartic-type endopeptidase activity"/>
    <property type="evidence" value="ECO:0007669"/>
    <property type="project" value="UniProtKB-KW"/>
</dbReference>
<dbReference type="Gene3D" id="2.40.128.90">
    <property type="entry name" value="OMPT-like"/>
    <property type="match status" value="1"/>
</dbReference>
<dbReference type="Proteomes" id="UP000282086">
    <property type="component" value="Chromosome"/>
</dbReference>
<dbReference type="PROSITE" id="PS00834">
    <property type="entry name" value="OMPTIN_1"/>
    <property type="match status" value="1"/>
</dbReference>
<reference evidence="11 12" key="1">
    <citation type="submission" date="2018-12" db="EMBL/GenBank/DDBJ databases">
        <authorList>
            <consortium name="Pathogen Informatics"/>
        </authorList>
    </citation>
    <scope>NUCLEOTIDE SEQUENCE [LARGE SCALE GENOMIC DNA]</scope>
    <source>
        <strain evidence="11 12">NCTC129</strain>
    </source>
</reference>
<keyword evidence="7" id="KW-0064">Aspartyl protease</keyword>
<evidence type="ECO:0000256" key="6">
    <source>
        <dbReference type="ARBA" id="ARBA00022729"/>
    </source>
</evidence>